<dbReference type="InterPro" id="IPR050763">
    <property type="entry name" value="ABC_transporter_ATP-binding"/>
</dbReference>
<protein>
    <submittedName>
        <fullName evidence="5">ABC transporter ATP-binding protein</fullName>
    </submittedName>
</protein>
<dbReference type="Gene3D" id="3.40.50.300">
    <property type="entry name" value="P-loop containing nucleotide triphosphate hydrolases"/>
    <property type="match status" value="1"/>
</dbReference>
<reference evidence="5 6" key="1">
    <citation type="submission" date="2017-08" db="EMBL/GenBank/DDBJ databases">
        <title>Genomes of Fischerella (Mastigocladus) sp. strains.</title>
        <authorList>
            <person name="Miller S.R."/>
        </authorList>
    </citation>
    <scope>NUCLEOTIDE SEQUENCE [LARGE SCALE GENOMIC DNA]</scope>
    <source>
        <strain evidence="5 6">CCMEE 5323</strain>
    </source>
</reference>
<keyword evidence="1" id="KW-0813">Transport</keyword>
<sequence>MIVYDIQNLVKTYPDQTQPANKNITLQIYQGEIFGILGDNGAGKSTLVRQMVNLLTSDSGSITLFGNNIVAVPHLVQMNVGYMPQESGALNNLTVGEALYYTAHLRGMSRVDARQECNALLDLWQIRELRHQPSSRLSGGQRRLLRLAVAIAGSPPVLILDEPTNDLDPQRRKLVWDILRQINQEQNTTIILITHDAIEAEKAIQRVGIMRTGELVAVGRPSELKQQVDRMLRLELFFTPEIPPSLPPHLSPIALEPGHWQVLLEWNQVNPTLNSLNLDMLDDFRLYSATLEDLYLHYASKA</sequence>
<dbReference type="InterPro" id="IPR017871">
    <property type="entry name" value="ABC_transporter-like_CS"/>
</dbReference>
<evidence type="ECO:0000313" key="5">
    <source>
        <dbReference type="EMBL" id="PLZ82987.1"/>
    </source>
</evidence>
<keyword evidence="6" id="KW-1185">Reference proteome</keyword>
<evidence type="ECO:0000256" key="3">
    <source>
        <dbReference type="ARBA" id="ARBA00022840"/>
    </source>
</evidence>
<dbReference type="Pfam" id="PF00005">
    <property type="entry name" value="ABC_tran"/>
    <property type="match status" value="1"/>
</dbReference>
<comment type="caution">
    <text evidence="5">The sequence shown here is derived from an EMBL/GenBank/DDBJ whole genome shotgun (WGS) entry which is preliminary data.</text>
</comment>
<name>A0A2N6JV87_FISMU</name>
<gene>
    <name evidence="5" type="ORF">CEN44_27185</name>
</gene>
<dbReference type="PROSITE" id="PS50893">
    <property type="entry name" value="ABC_TRANSPORTER_2"/>
    <property type="match status" value="1"/>
</dbReference>
<dbReference type="CDD" id="cd03263">
    <property type="entry name" value="ABC_subfamily_A"/>
    <property type="match status" value="1"/>
</dbReference>
<evidence type="ECO:0000256" key="1">
    <source>
        <dbReference type="ARBA" id="ARBA00022448"/>
    </source>
</evidence>
<evidence type="ECO:0000256" key="2">
    <source>
        <dbReference type="ARBA" id="ARBA00022741"/>
    </source>
</evidence>
<dbReference type="SMART" id="SM00382">
    <property type="entry name" value="AAA"/>
    <property type="match status" value="1"/>
</dbReference>
<accession>A0A2N6JV87</accession>
<proteinExistence type="predicted"/>
<dbReference type="EMBL" id="NRQW01000665">
    <property type="protein sequence ID" value="PLZ82987.1"/>
    <property type="molecule type" value="Genomic_DNA"/>
</dbReference>
<dbReference type="GO" id="GO:0016887">
    <property type="term" value="F:ATP hydrolysis activity"/>
    <property type="evidence" value="ECO:0007669"/>
    <property type="project" value="InterPro"/>
</dbReference>
<dbReference type="PANTHER" id="PTHR42711">
    <property type="entry name" value="ABC TRANSPORTER ATP-BINDING PROTEIN"/>
    <property type="match status" value="1"/>
</dbReference>
<dbReference type="InterPro" id="IPR003439">
    <property type="entry name" value="ABC_transporter-like_ATP-bd"/>
</dbReference>
<dbReference type="InterPro" id="IPR027417">
    <property type="entry name" value="P-loop_NTPase"/>
</dbReference>
<dbReference type="AlphaFoldDB" id="A0A2N6JV87"/>
<dbReference type="Proteomes" id="UP000235036">
    <property type="component" value="Unassembled WGS sequence"/>
</dbReference>
<dbReference type="PANTHER" id="PTHR42711:SF19">
    <property type="entry name" value="DOXORUBICIN RESISTANCE ATP-BINDING PROTEIN DRRA"/>
    <property type="match status" value="1"/>
</dbReference>
<organism evidence="5 6">
    <name type="scientific">Fischerella muscicola CCMEE 5323</name>
    <dbReference type="NCBI Taxonomy" id="2019572"/>
    <lineage>
        <taxon>Bacteria</taxon>
        <taxon>Bacillati</taxon>
        <taxon>Cyanobacteriota</taxon>
        <taxon>Cyanophyceae</taxon>
        <taxon>Nostocales</taxon>
        <taxon>Hapalosiphonaceae</taxon>
        <taxon>Fischerella</taxon>
    </lineage>
</organism>
<evidence type="ECO:0000259" key="4">
    <source>
        <dbReference type="PROSITE" id="PS50893"/>
    </source>
</evidence>
<dbReference type="SUPFAM" id="SSF52540">
    <property type="entry name" value="P-loop containing nucleoside triphosphate hydrolases"/>
    <property type="match status" value="1"/>
</dbReference>
<evidence type="ECO:0000313" key="6">
    <source>
        <dbReference type="Proteomes" id="UP000235036"/>
    </source>
</evidence>
<feature type="domain" description="ABC transporter" evidence="4">
    <location>
        <begin position="4"/>
        <end position="237"/>
    </location>
</feature>
<dbReference type="PROSITE" id="PS00211">
    <property type="entry name" value="ABC_TRANSPORTER_1"/>
    <property type="match status" value="1"/>
</dbReference>
<keyword evidence="3 5" id="KW-0067">ATP-binding</keyword>
<keyword evidence="2" id="KW-0547">Nucleotide-binding</keyword>
<dbReference type="GO" id="GO:0005524">
    <property type="term" value="F:ATP binding"/>
    <property type="evidence" value="ECO:0007669"/>
    <property type="project" value="UniProtKB-KW"/>
</dbReference>
<dbReference type="InterPro" id="IPR003593">
    <property type="entry name" value="AAA+_ATPase"/>
</dbReference>
<dbReference type="RefSeq" id="WP_016867399.1">
    <property type="nucleotide sequence ID" value="NZ_CAWNVR010000080.1"/>
</dbReference>